<evidence type="ECO:0000256" key="2">
    <source>
        <dbReference type="RuleBase" id="RU004241"/>
    </source>
</evidence>
<protein>
    <submittedName>
        <fullName evidence="5">L-ascorbate peroxidase peroxisomal-like</fullName>
    </submittedName>
</protein>
<dbReference type="PRINTS" id="PR00458">
    <property type="entry name" value="PEROXIDASE"/>
</dbReference>
<comment type="caution">
    <text evidence="5">The sequence shown here is derived from an EMBL/GenBank/DDBJ whole genome shotgun (WGS) entry which is preliminary data.</text>
</comment>
<dbReference type="InterPro" id="IPR010255">
    <property type="entry name" value="Haem_peroxidase_sf"/>
</dbReference>
<organism evidence="5 6">
    <name type="scientific">Chlorella sorokiniana</name>
    <name type="common">Freshwater green alga</name>
    <dbReference type="NCBI Taxonomy" id="3076"/>
    <lineage>
        <taxon>Eukaryota</taxon>
        <taxon>Viridiplantae</taxon>
        <taxon>Chlorophyta</taxon>
        <taxon>core chlorophytes</taxon>
        <taxon>Trebouxiophyceae</taxon>
        <taxon>Chlorellales</taxon>
        <taxon>Chlorellaceae</taxon>
        <taxon>Chlorella clade</taxon>
        <taxon>Chlorella</taxon>
    </lineage>
</organism>
<reference evidence="5 6" key="1">
    <citation type="journal article" date="2018" name="Plant J.">
        <title>Genome sequences of Chlorella sorokiniana UTEX 1602 and Micractinium conductrix SAG 241.80: implications to maltose excretion by a green alga.</title>
        <authorList>
            <person name="Arriola M.B."/>
            <person name="Velmurugan N."/>
            <person name="Zhang Y."/>
            <person name="Plunkett M.H."/>
            <person name="Hondzo H."/>
            <person name="Barney B.M."/>
        </authorList>
    </citation>
    <scope>NUCLEOTIDE SEQUENCE [LARGE SCALE GENOMIC DNA]</scope>
    <source>
        <strain evidence="6">UTEX 1602</strain>
    </source>
</reference>
<dbReference type="GO" id="GO:0004601">
    <property type="term" value="F:peroxidase activity"/>
    <property type="evidence" value="ECO:0007669"/>
    <property type="project" value="UniProtKB-KW"/>
</dbReference>
<dbReference type="InterPro" id="IPR002207">
    <property type="entry name" value="Peroxidase_I"/>
</dbReference>
<gene>
    <name evidence="5" type="ORF">C2E21_0232</name>
</gene>
<evidence type="ECO:0000259" key="4">
    <source>
        <dbReference type="PROSITE" id="PS50873"/>
    </source>
</evidence>
<dbReference type="Gene3D" id="1.10.420.10">
    <property type="entry name" value="Peroxidase, domain 2"/>
    <property type="match status" value="1"/>
</dbReference>
<feature type="chain" id="PRO_5015176783" evidence="3">
    <location>
        <begin position="21"/>
        <end position="345"/>
    </location>
</feature>
<dbReference type="PRINTS" id="PR00459">
    <property type="entry name" value="ASPEROXIDASE"/>
</dbReference>
<keyword evidence="1" id="KW-0560">Oxidoreductase</keyword>
<dbReference type="PANTHER" id="PTHR31356">
    <property type="entry name" value="THYLAKOID LUMENAL 29 KDA PROTEIN, CHLOROPLASTIC-RELATED"/>
    <property type="match status" value="1"/>
</dbReference>
<dbReference type="InterPro" id="IPR002016">
    <property type="entry name" value="Haem_peroxidase"/>
</dbReference>
<dbReference type="Proteomes" id="UP000239899">
    <property type="component" value="Unassembled WGS sequence"/>
</dbReference>
<dbReference type="AlphaFoldDB" id="A0A2P6U3M0"/>
<name>A0A2P6U3M0_CHLSO</name>
<evidence type="ECO:0000313" key="6">
    <source>
        <dbReference type="Proteomes" id="UP000239899"/>
    </source>
</evidence>
<dbReference type="InterPro" id="IPR044831">
    <property type="entry name" value="Ccp1-like"/>
</dbReference>
<dbReference type="PANTHER" id="PTHR31356:SF8">
    <property type="entry name" value="L-ASCORBATE PEROXIDASE 6-RELATED"/>
    <property type="match status" value="1"/>
</dbReference>
<dbReference type="GO" id="GO:0034599">
    <property type="term" value="P:cellular response to oxidative stress"/>
    <property type="evidence" value="ECO:0007669"/>
    <property type="project" value="InterPro"/>
</dbReference>
<dbReference type="OrthoDB" id="2859658at2759"/>
<evidence type="ECO:0000313" key="5">
    <source>
        <dbReference type="EMBL" id="PRW60911.1"/>
    </source>
</evidence>
<feature type="signal peptide" evidence="3">
    <location>
        <begin position="1"/>
        <end position="20"/>
    </location>
</feature>
<comment type="similarity">
    <text evidence="2">Belongs to the peroxidase family.</text>
</comment>
<keyword evidence="3" id="KW-0732">Signal</keyword>
<proteinExistence type="inferred from homology"/>
<dbReference type="SUPFAM" id="SSF48113">
    <property type="entry name" value="Heme-dependent peroxidases"/>
    <property type="match status" value="1"/>
</dbReference>
<dbReference type="Pfam" id="PF00141">
    <property type="entry name" value="peroxidase"/>
    <property type="match status" value="1"/>
</dbReference>
<sequence>MGRGLAALSLLVLLAVGARAGCPFGFGGGLEDAEGGIKGTGRRLQQAGCNINTLAQQAVTAPFVPANPLQGQVDKYVKEVAWNVFQTGFPGFVPGLFKNGRLNSANVPLGGLLRLSFHDAGPFNRATGRGGANGSLRFELGVKPNTNQNIIIAAGLCDRWRTMINNALAADPKVPRGVQISYADVYQLIGAAVVVAAGGPSKAEVYDPLPVGRRDALVADNVAQMPGGGISWNNLACLFLTNGYSLEELVALSGAHELGFRQDRTTPMTANPNSFTNEYFSAVINGARNLFNSDRVLWGNHARSNAAVQTFANNRAAFFTAFAKAYNKMGRMGATWQSYGAKLKA</sequence>
<dbReference type="Gene3D" id="1.10.520.10">
    <property type="match status" value="1"/>
</dbReference>
<dbReference type="EMBL" id="LHPG02000001">
    <property type="protein sequence ID" value="PRW60911.1"/>
    <property type="molecule type" value="Genomic_DNA"/>
</dbReference>
<dbReference type="PROSITE" id="PS50873">
    <property type="entry name" value="PEROXIDASE_4"/>
    <property type="match status" value="1"/>
</dbReference>
<dbReference type="GO" id="GO:0042744">
    <property type="term" value="P:hydrogen peroxide catabolic process"/>
    <property type="evidence" value="ECO:0007669"/>
    <property type="project" value="TreeGrafter"/>
</dbReference>
<feature type="domain" description="Plant heme peroxidase family profile" evidence="4">
    <location>
        <begin position="111"/>
        <end position="345"/>
    </location>
</feature>
<accession>A0A2P6U3M0</accession>
<evidence type="ECO:0000256" key="1">
    <source>
        <dbReference type="ARBA" id="ARBA00023002"/>
    </source>
</evidence>
<evidence type="ECO:0000256" key="3">
    <source>
        <dbReference type="SAM" id="SignalP"/>
    </source>
</evidence>
<keyword evidence="6" id="KW-1185">Reference proteome</keyword>
<dbReference type="GO" id="GO:0020037">
    <property type="term" value="F:heme binding"/>
    <property type="evidence" value="ECO:0007669"/>
    <property type="project" value="InterPro"/>
</dbReference>
<dbReference type="GO" id="GO:0000302">
    <property type="term" value="P:response to reactive oxygen species"/>
    <property type="evidence" value="ECO:0007669"/>
    <property type="project" value="TreeGrafter"/>
</dbReference>